<dbReference type="STRING" id="1391654.AKJ09_07885"/>
<evidence type="ECO:0000256" key="1">
    <source>
        <dbReference type="SAM" id="MobiDB-lite"/>
    </source>
</evidence>
<sequence>MDCTTERSATQRVSPHCPPIPRESTNELSPAEARAMLSEMSGTPLPRGDSWDAEARARLADFQRSEGLVSNGELNDATVARLRTRFEMLVEQRHPAGSETIVDQSPTAESHAQVVHVVQEALHNVEHVAEQFAHDAPIRARYISEARTFASNIVAAFERGELTVAEAALLASRFRNSFLNEARSGLSPAGAALSKFLKEEGLTLPALVEKYSGKLFQKGFKDLTEAERGAVLLQIAKKAGVTNPNVNVASRLAPAMGKALLAVSIAIAVYQVASAEDHVGEGIKQGASLLGFWAGAKLGAMGGAAVCGPGAPLCAVVGGLAGGILGAILAETAADAGYHWVKG</sequence>
<feature type="region of interest" description="Disordered" evidence="1">
    <location>
        <begin position="1"/>
        <end position="29"/>
    </location>
</feature>
<dbReference type="KEGG" id="llu:AKJ09_07885"/>
<dbReference type="EMBL" id="CP012333">
    <property type="protein sequence ID" value="AKV01222.1"/>
    <property type="molecule type" value="Genomic_DNA"/>
</dbReference>
<protein>
    <submittedName>
        <fullName evidence="2">Putative membrane-associated</fullName>
    </submittedName>
</protein>
<feature type="compositionally biased region" description="Polar residues" evidence="1">
    <location>
        <begin position="1"/>
        <end position="13"/>
    </location>
</feature>
<dbReference type="AlphaFoldDB" id="A0A0K1Q6F4"/>
<accession>A0A0K1Q6F4</accession>
<gene>
    <name evidence="2" type="ORF">AKJ09_07885</name>
</gene>
<proteinExistence type="predicted"/>
<evidence type="ECO:0000313" key="2">
    <source>
        <dbReference type="EMBL" id="AKV01222.1"/>
    </source>
</evidence>
<evidence type="ECO:0000313" key="3">
    <source>
        <dbReference type="Proteomes" id="UP000064967"/>
    </source>
</evidence>
<dbReference type="Proteomes" id="UP000064967">
    <property type="component" value="Chromosome"/>
</dbReference>
<name>A0A0K1Q6F4_9BACT</name>
<organism evidence="2 3">
    <name type="scientific">Labilithrix luteola</name>
    <dbReference type="NCBI Taxonomy" id="1391654"/>
    <lineage>
        <taxon>Bacteria</taxon>
        <taxon>Pseudomonadati</taxon>
        <taxon>Myxococcota</taxon>
        <taxon>Polyangia</taxon>
        <taxon>Polyangiales</taxon>
        <taxon>Labilitrichaceae</taxon>
        <taxon>Labilithrix</taxon>
    </lineage>
</organism>
<reference evidence="2 3" key="1">
    <citation type="submission" date="2015-08" db="EMBL/GenBank/DDBJ databases">
        <authorList>
            <person name="Babu N.S."/>
            <person name="Beckwith C.J."/>
            <person name="Beseler K.G."/>
            <person name="Brison A."/>
            <person name="Carone J.V."/>
            <person name="Caskin T.P."/>
            <person name="Diamond M."/>
            <person name="Durham M.E."/>
            <person name="Foxe J.M."/>
            <person name="Go M."/>
            <person name="Henderson B.A."/>
            <person name="Jones I.B."/>
            <person name="McGettigan J.A."/>
            <person name="Micheletti S.J."/>
            <person name="Nasrallah M.E."/>
            <person name="Ortiz D."/>
            <person name="Piller C.R."/>
            <person name="Privatt S.R."/>
            <person name="Schneider S.L."/>
            <person name="Sharp S."/>
            <person name="Smith T.C."/>
            <person name="Stanton J.D."/>
            <person name="Ullery H.E."/>
            <person name="Wilson R.J."/>
            <person name="Serrano M.G."/>
            <person name="Buck G."/>
            <person name="Lee V."/>
            <person name="Wang Y."/>
            <person name="Carvalho R."/>
            <person name="Voegtly L."/>
            <person name="Shi R."/>
            <person name="Duckworth R."/>
            <person name="Johnson A."/>
            <person name="Loviza R."/>
            <person name="Walstead R."/>
            <person name="Shah Z."/>
            <person name="Kiflezghi M."/>
            <person name="Wade K."/>
            <person name="Ball S.L."/>
            <person name="Bradley K.W."/>
            <person name="Asai D.J."/>
            <person name="Bowman C.A."/>
            <person name="Russell D.A."/>
            <person name="Pope W.H."/>
            <person name="Jacobs-Sera D."/>
            <person name="Hendrix R.W."/>
            <person name="Hatfull G.F."/>
        </authorList>
    </citation>
    <scope>NUCLEOTIDE SEQUENCE [LARGE SCALE GENOMIC DNA]</scope>
    <source>
        <strain evidence="2 3">DSM 27648</strain>
    </source>
</reference>
<keyword evidence="3" id="KW-1185">Reference proteome</keyword>